<dbReference type="InterPro" id="IPR017871">
    <property type="entry name" value="ABC_transporter-like_CS"/>
</dbReference>
<dbReference type="Gene3D" id="1.20.1560.10">
    <property type="entry name" value="ABC transporter type 1, transmembrane domain"/>
    <property type="match status" value="1"/>
</dbReference>
<dbReference type="InterPro" id="IPR027417">
    <property type="entry name" value="P-loop_NTPase"/>
</dbReference>
<dbReference type="RefSeq" id="WP_209479007.1">
    <property type="nucleotide sequence ID" value="NZ_JAGGKK010000001.1"/>
</dbReference>
<evidence type="ECO:0000313" key="11">
    <source>
        <dbReference type="Proteomes" id="UP001519328"/>
    </source>
</evidence>
<feature type="transmembrane region" description="Helical" evidence="7">
    <location>
        <begin position="281"/>
        <end position="302"/>
    </location>
</feature>
<feature type="transmembrane region" description="Helical" evidence="7">
    <location>
        <begin position="128"/>
        <end position="151"/>
    </location>
</feature>
<comment type="caution">
    <text evidence="10">The sequence shown here is derived from an EMBL/GenBank/DDBJ whole genome shotgun (WGS) entry which is preliminary data.</text>
</comment>
<keyword evidence="6 7" id="KW-0472">Membrane</keyword>
<keyword evidence="2 7" id="KW-0812">Transmembrane</keyword>
<dbReference type="InterPro" id="IPR039421">
    <property type="entry name" value="Type_1_exporter"/>
</dbReference>
<dbReference type="GO" id="GO:0005524">
    <property type="term" value="F:ATP binding"/>
    <property type="evidence" value="ECO:0007669"/>
    <property type="project" value="UniProtKB-KW"/>
</dbReference>
<dbReference type="PANTHER" id="PTHR43394:SF1">
    <property type="entry name" value="ATP-BINDING CASSETTE SUB-FAMILY B MEMBER 10, MITOCHONDRIAL"/>
    <property type="match status" value="1"/>
</dbReference>
<dbReference type="Gene3D" id="3.40.50.300">
    <property type="entry name" value="P-loop containing nucleotide triphosphate hydrolases"/>
    <property type="match status" value="1"/>
</dbReference>
<dbReference type="SUPFAM" id="SSF90123">
    <property type="entry name" value="ABC transporter transmembrane region"/>
    <property type="match status" value="1"/>
</dbReference>
<proteinExistence type="predicted"/>
<keyword evidence="4 10" id="KW-0067">ATP-binding</keyword>
<evidence type="ECO:0000259" key="9">
    <source>
        <dbReference type="PROSITE" id="PS50929"/>
    </source>
</evidence>
<dbReference type="PROSITE" id="PS50893">
    <property type="entry name" value="ABC_TRANSPORTER_2"/>
    <property type="match status" value="1"/>
</dbReference>
<evidence type="ECO:0000256" key="6">
    <source>
        <dbReference type="ARBA" id="ARBA00023136"/>
    </source>
</evidence>
<dbReference type="PROSITE" id="PS50929">
    <property type="entry name" value="ABC_TM1F"/>
    <property type="match status" value="1"/>
</dbReference>
<name>A0ABS4H8Z0_9BACI</name>
<feature type="transmembrane region" description="Helical" evidence="7">
    <location>
        <begin position="56"/>
        <end position="89"/>
    </location>
</feature>
<accession>A0ABS4H8Z0</accession>
<dbReference type="Pfam" id="PF00664">
    <property type="entry name" value="ABC_membrane"/>
    <property type="match status" value="1"/>
</dbReference>
<dbReference type="InterPro" id="IPR036640">
    <property type="entry name" value="ABC1_TM_sf"/>
</dbReference>
<dbReference type="SUPFAM" id="SSF52540">
    <property type="entry name" value="P-loop containing nucleoside triphosphate hydrolases"/>
    <property type="match status" value="1"/>
</dbReference>
<evidence type="ECO:0000256" key="5">
    <source>
        <dbReference type="ARBA" id="ARBA00022989"/>
    </source>
</evidence>
<keyword evidence="3" id="KW-0547">Nucleotide-binding</keyword>
<dbReference type="InterPro" id="IPR003439">
    <property type="entry name" value="ABC_transporter-like_ATP-bd"/>
</dbReference>
<feature type="transmembrane region" description="Helical" evidence="7">
    <location>
        <begin position="21"/>
        <end position="44"/>
    </location>
</feature>
<dbReference type="PANTHER" id="PTHR43394">
    <property type="entry name" value="ATP-DEPENDENT PERMEASE MDL1, MITOCHONDRIAL"/>
    <property type="match status" value="1"/>
</dbReference>
<organism evidence="10 11">
    <name type="scientific">Virgibacillus litoralis</name>
    <dbReference type="NCBI Taxonomy" id="578221"/>
    <lineage>
        <taxon>Bacteria</taxon>
        <taxon>Bacillati</taxon>
        <taxon>Bacillota</taxon>
        <taxon>Bacilli</taxon>
        <taxon>Bacillales</taxon>
        <taxon>Bacillaceae</taxon>
        <taxon>Virgibacillus</taxon>
    </lineage>
</organism>
<evidence type="ECO:0000313" key="10">
    <source>
        <dbReference type="EMBL" id="MBP1947375.1"/>
    </source>
</evidence>
<comment type="subcellular location">
    <subcellularLocation>
        <location evidence="1">Cell membrane</location>
        <topology evidence="1">Multi-pass membrane protein</topology>
    </subcellularLocation>
</comment>
<dbReference type="InterPro" id="IPR003593">
    <property type="entry name" value="AAA+_ATPase"/>
</dbReference>
<keyword evidence="5 7" id="KW-1133">Transmembrane helix</keyword>
<gene>
    <name evidence="10" type="ORF">J2Z82_000298</name>
</gene>
<feature type="transmembrane region" description="Helical" evidence="7">
    <location>
        <begin position="157"/>
        <end position="176"/>
    </location>
</feature>
<protein>
    <submittedName>
        <fullName evidence="10">ATP-binding cassette subfamily B protein</fullName>
    </submittedName>
</protein>
<dbReference type="Proteomes" id="UP001519328">
    <property type="component" value="Unassembled WGS sequence"/>
</dbReference>
<dbReference type="CDD" id="cd18541">
    <property type="entry name" value="ABC_6TM_TmrB_like"/>
    <property type="match status" value="1"/>
</dbReference>
<dbReference type="PROSITE" id="PS00211">
    <property type="entry name" value="ABC_TRANSPORTER_1"/>
    <property type="match status" value="1"/>
</dbReference>
<dbReference type="Pfam" id="PF00005">
    <property type="entry name" value="ABC_tran"/>
    <property type="match status" value="1"/>
</dbReference>
<dbReference type="EMBL" id="JAGGKK010000001">
    <property type="protein sequence ID" value="MBP1947375.1"/>
    <property type="molecule type" value="Genomic_DNA"/>
</dbReference>
<dbReference type="SMART" id="SM00382">
    <property type="entry name" value="AAA"/>
    <property type="match status" value="1"/>
</dbReference>
<reference evidence="10 11" key="1">
    <citation type="submission" date="2021-03" db="EMBL/GenBank/DDBJ databases">
        <title>Genomic Encyclopedia of Type Strains, Phase IV (KMG-IV): sequencing the most valuable type-strain genomes for metagenomic binning, comparative biology and taxonomic classification.</title>
        <authorList>
            <person name="Goeker M."/>
        </authorList>
    </citation>
    <scope>NUCLEOTIDE SEQUENCE [LARGE SCALE GENOMIC DNA]</scope>
    <source>
        <strain evidence="10 11">DSM 21085</strain>
    </source>
</reference>
<evidence type="ECO:0000256" key="3">
    <source>
        <dbReference type="ARBA" id="ARBA00022741"/>
    </source>
</evidence>
<keyword evidence="11" id="KW-1185">Reference proteome</keyword>
<feature type="domain" description="ABC transmembrane type-1" evidence="9">
    <location>
        <begin position="21"/>
        <end position="304"/>
    </location>
</feature>
<evidence type="ECO:0000256" key="4">
    <source>
        <dbReference type="ARBA" id="ARBA00022840"/>
    </source>
</evidence>
<feature type="transmembrane region" description="Helical" evidence="7">
    <location>
        <begin position="251"/>
        <end position="269"/>
    </location>
</feature>
<evidence type="ECO:0000256" key="7">
    <source>
        <dbReference type="SAM" id="Phobius"/>
    </source>
</evidence>
<evidence type="ECO:0000256" key="2">
    <source>
        <dbReference type="ARBA" id="ARBA00022692"/>
    </source>
</evidence>
<sequence>MFQVFKKLDWFFKHYWKRYTFAIIALIISSAIGLIPPKLVGYIIDKIQFETLTMQLLVMVVAGYLILTIVHYGISFLWDYTLFGGAVILERWTRSKMMDHFLKMSPTFYGKYRTGDLMARSTNDLKTINLTAGFGVLTLVDSSIFMLMIVGMMGFTISWNLTLAALFPLPIMAIVMNKYGAAIHARFTKAQEAFSEMNNEVLESIRGVRVIRAFVQEEQDEKRFYSRTNDVYEKNIEVAKIDALFEPTMKILVGLSYTIGLGYGALLVFENRITLGDLVTFNVYLGMLIWPMFAVGELINILQRGNASLDRVNNTLEYQADITNPEYPKNVPAIDTIDFEDVSFSYPSTTNNQLNDISLNVKKGQTIGVVGKTGAGKTTLFKLMLRQYPGLVGAIKMSGIDINSIDLDKIRAWIGYVPQDQMMFSKSIRENIQFGKEDATDKEIYRVMELAHFLEDIKQLPNGLNTQVGESGVTLSGGQKQRVALARAFIKDPEILILDDSMSAVDGKTEAKIIEHLRDERKNKTTFIAAHRMSAVTHADHIIVLEDGKIAEEGTHEELMKINGWYKEQYQQQQLADGEVSS</sequence>
<feature type="domain" description="ABC transporter" evidence="8">
    <location>
        <begin position="337"/>
        <end position="572"/>
    </location>
</feature>
<evidence type="ECO:0000256" key="1">
    <source>
        <dbReference type="ARBA" id="ARBA00004651"/>
    </source>
</evidence>
<evidence type="ECO:0000259" key="8">
    <source>
        <dbReference type="PROSITE" id="PS50893"/>
    </source>
</evidence>
<dbReference type="InterPro" id="IPR011527">
    <property type="entry name" value="ABC1_TM_dom"/>
</dbReference>